<comment type="similarity">
    <text evidence="1">Belongs to the peptidase C40 family.</text>
</comment>
<keyword evidence="4" id="KW-0788">Thiol protease</keyword>
<dbReference type="SUPFAM" id="SSF54001">
    <property type="entry name" value="Cysteine proteinases"/>
    <property type="match status" value="1"/>
</dbReference>
<dbReference type="InterPro" id="IPR038765">
    <property type="entry name" value="Papain-like_cys_pep_sf"/>
</dbReference>
<dbReference type="GO" id="GO:0006508">
    <property type="term" value="P:proteolysis"/>
    <property type="evidence" value="ECO:0007669"/>
    <property type="project" value="UniProtKB-KW"/>
</dbReference>
<dbReference type="Pfam" id="PF00877">
    <property type="entry name" value="NLPC_P60"/>
    <property type="match status" value="1"/>
</dbReference>
<dbReference type="InterPro" id="IPR000064">
    <property type="entry name" value="NLP_P60_dom"/>
</dbReference>
<dbReference type="RefSeq" id="WP_108401923.1">
    <property type="nucleotide sequence ID" value="NZ_NESP01000001.1"/>
</dbReference>
<gene>
    <name evidence="6" type="ORF">B9Z44_05910</name>
</gene>
<evidence type="ECO:0000259" key="5">
    <source>
        <dbReference type="Pfam" id="PF00877"/>
    </source>
</evidence>
<dbReference type="GO" id="GO:0008234">
    <property type="term" value="F:cysteine-type peptidase activity"/>
    <property type="evidence" value="ECO:0007669"/>
    <property type="project" value="UniProtKB-KW"/>
</dbReference>
<keyword evidence="7" id="KW-1185">Reference proteome</keyword>
<name>A0A315EQX2_9BURK</name>
<protein>
    <recommendedName>
        <fullName evidence="5">NlpC/P60 domain-containing protein</fullName>
    </recommendedName>
</protein>
<evidence type="ECO:0000256" key="1">
    <source>
        <dbReference type="ARBA" id="ARBA00007074"/>
    </source>
</evidence>
<keyword evidence="2" id="KW-0645">Protease</keyword>
<reference evidence="6 7" key="1">
    <citation type="submission" date="2017-04" db="EMBL/GenBank/DDBJ databases">
        <title>Unexpected and diverse lifestyles within the genus Limnohabitans.</title>
        <authorList>
            <person name="Kasalicky V."/>
            <person name="Mehrshad M."/>
            <person name="Andrei S.-A."/>
            <person name="Salcher M."/>
            <person name="Kratochvilova H."/>
            <person name="Simek K."/>
            <person name="Ghai R."/>
        </authorList>
    </citation>
    <scope>NUCLEOTIDE SEQUENCE [LARGE SCALE GENOMIC DNA]</scope>
    <source>
        <strain evidence="6 7">MWH-C5</strain>
    </source>
</reference>
<proteinExistence type="inferred from homology"/>
<feature type="domain" description="NlpC/P60" evidence="5">
    <location>
        <begin position="15"/>
        <end position="128"/>
    </location>
</feature>
<evidence type="ECO:0000256" key="3">
    <source>
        <dbReference type="ARBA" id="ARBA00022801"/>
    </source>
</evidence>
<evidence type="ECO:0000256" key="2">
    <source>
        <dbReference type="ARBA" id="ARBA00022670"/>
    </source>
</evidence>
<comment type="caution">
    <text evidence="6">The sequence shown here is derived from an EMBL/GenBank/DDBJ whole genome shotgun (WGS) entry which is preliminary data.</text>
</comment>
<evidence type="ECO:0000256" key="4">
    <source>
        <dbReference type="ARBA" id="ARBA00022807"/>
    </source>
</evidence>
<sequence>MKDEDSPSWAIQYIGRPWIAGERGPESFDCWGLFLWVQKTHFGRDLPVIPVDALNLRTVLHTFKNHPERQRWAAVDVPKQGDAVLMRQSRHPVHVGVWVDADGGGVLHCSQQIGVVFQQLSSLASHGWQVEGYYRWKELP</sequence>
<keyword evidence="3" id="KW-0378">Hydrolase</keyword>
<evidence type="ECO:0000313" key="7">
    <source>
        <dbReference type="Proteomes" id="UP000251341"/>
    </source>
</evidence>
<dbReference type="EMBL" id="NESP01000001">
    <property type="protein sequence ID" value="PUE59145.1"/>
    <property type="molecule type" value="Genomic_DNA"/>
</dbReference>
<accession>A0A315EQX2</accession>
<evidence type="ECO:0000313" key="6">
    <source>
        <dbReference type="EMBL" id="PUE59145.1"/>
    </source>
</evidence>
<dbReference type="Proteomes" id="UP000251341">
    <property type="component" value="Unassembled WGS sequence"/>
</dbReference>
<dbReference type="Gene3D" id="3.90.1720.10">
    <property type="entry name" value="endopeptidase domain like (from Nostoc punctiforme)"/>
    <property type="match status" value="1"/>
</dbReference>
<dbReference type="AlphaFoldDB" id="A0A315EQX2"/>
<organism evidence="6 7">
    <name type="scientific">Limnohabitans curvus</name>
    <dbReference type="NCBI Taxonomy" id="323423"/>
    <lineage>
        <taxon>Bacteria</taxon>
        <taxon>Pseudomonadati</taxon>
        <taxon>Pseudomonadota</taxon>
        <taxon>Betaproteobacteria</taxon>
        <taxon>Burkholderiales</taxon>
        <taxon>Comamonadaceae</taxon>
        <taxon>Limnohabitans</taxon>
    </lineage>
</organism>